<reference evidence="4" key="1">
    <citation type="submission" date="2018-11" db="EMBL/GenBank/DDBJ databases">
        <title>Chitinophaga lutea sp.nov., isolate from arsenic contaminated soil.</title>
        <authorList>
            <person name="Zong Y."/>
        </authorList>
    </citation>
    <scope>NUCLEOTIDE SEQUENCE [LARGE SCALE GENOMIC DNA]</scope>
    <source>
        <strain evidence="4">YLT18</strain>
    </source>
</reference>
<organism evidence="3 4">
    <name type="scientific">Chitinophaga barathri</name>
    <dbReference type="NCBI Taxonomy" id="1647451"/>
    <lineage>
        <taxon>Bacteria</taxon>
        <taxon>Pseudomonadati</taxon>
        <taxon>Bacteroidota</taxon>
        <taxon>Chitinophagia</taxon>
        <taxon>Chitinophagales</taxon>
        <taxon>Chitinophagaceae</taxon>
        <taxon>Chitinophaga</taxon>
    </lineage>
</organism>
<dbReference type="SUPFAM" id="SSF49899">
    <property type="entry name" value="Concanavalin A-like lectins/glucanases"/>
    <property type="match status" value="1"/>
</dbReference>
<dbReference type="InterPro" id="IPR005135">
    <property type="entry name" value="Endo/exonuclease/phosphatase"/>
</dbReference>
<evidence type="ECO:0000256" key="1">
    <source>
        <dbReference type="SAM" id="SignalP"/>
    </source>
</evidence>
<dbReference type="AlphaFoldDB" id="A0A3N4MTB3"/>
<protein>
    <recommendedName>
        <fullName evidence="2">Endonuclease/exonuclease/phosphatase domain-containing protein</fullName>
    </recommendedName>
</protein>
<feature type="signal peptide" evidence="1">
    <location>
        <begin position="1"/>
        <end position="21"/>
    </location>
</feature>
<gene>
    <name evidence="3" type="ORF">EG028_23410</name>
</gene>
<proteinExistence type="predicted"/>
<feature type="domain" description="Endonuclease/exonuclease/phosphatase" evidence="2">
    <location>
        <begin position="238"/>
        <end position="489"/>
    </location>
</feature>
<dbReference type="Pfam" id="PF13385">
    <property type="entry name" value="Laminin_G_3"/>
    <property type="match status" value="1"/>
</dbReference>
<dbReference type="SUPFAM" id="SSF56219">
    <property type="entry name" value="DNase I-like"/>
    <property type="match status" value="1"/>
</dbReference>
<dbReference type="RefSeq" id="WP_120518790.1">
    <property type="nucleotide sequence ID" value="NZ_QXZY01000014.1"/>
</dbReference>
<dbReference type="Gene3D" id="2.60.120.200">
    <property type="match status" value="1"/>
</dbReference>
<comment type="caution">
    <text evidence="3">The sequence shown here is derived from an EMBL/GenBank/DDBJ whole genome shotgun (WGS) entry which is preliminary data.</text>
</comment>
<evidence type="ECO:0000313" key="3">
    <source>
        <dbReference type="EMBL" id="RPD38663.1"/>
    </source>
</evidence>
<evidence type="ECO:0000313" key="4">
    <source>
        <dbReference type="Proteomes" id="UP000279089"/>
    </source>
</evidence>
<dbReference type="PANTHER" id="PTHR41349">
    <property type="match status" value="1"/>
</dbReference>
<keyword evidence="4" id="KW-1185">Reference proteome</keyword>
<dbReference type="InterPro" id="IPR013320">
    <property type="entry name" value="ConA-like_dom_sf"/>
</dbReference>
<dbReference type="GO" id="GO:0004553">
    <property type="term" value="F:hydrolase activity, hydrolyzing O-glycosyl compounds"/>
    <property type="evidence" value="ECO:0007669"/>
    <property type="project" value="UniProtKB-ARBA"/>
</dbReference>
<dbReference type="Pfam" id="PF03372">
    <property type="entry name" value="Exo_endo_phos"/>
    <property type="match status" value="1"/>
</dbReference>
<dbReference type="EMBL" id="RMBX01000014">
    <property type="protein sequence ID" value="RPD38663.1"/>
    <property type="molecule type" value="Genomic_DNA"/>
</dbReference>
<dbReference type="OrthoDB" id="9794261at2"/>
<dbReference type="GO" id="GO:0005975">
    <property type="term" value="P:carbohydrate metabolic process"/>
    <property type="evidence" value="ECO:0007669"/>
    <property type="project" value="UniProtKB-ARBA"/>
</dbReference>
<dbReference type="InterPro" id="IPR036691">
    <property type="entry name" value="Endo/exonu/phosph_ase_sf"/>
</dbReference>
<name>A0A3N4MTB3_9BACT</name>
<evidence type="ECO:0000259" key="2">
    <source>
        <dbReference type="Pfam" id="PF03372"/>
    </source>
</evidence>
<dbReference type="Gene3D" id="3.60.10.10">
    <property type="entry name" value="Endonuclease/exonuclease/phosphatase"/>
    <property type="match status" value="1"/>
</dbReference>
<keyword evidence="1" id="KW-0732">Signal</keyword>
<dbReference type="Proteomes" id="UP000279089">
    <property type="component" value="Unassembled WGS sequence"/>
</dbReference>
<accession>A0A3N4MTB3</accession>
<sequence length="499" mass="56200">MKKIFLQAVCCLLSIGGFAQAPVYRQSFDDKAAYHTGKGIQGAALDLGADAAARKPLYFPYVLKDHNGSYSVQCWLKASPSQSRYTALAAYAPKGTAYTGWQLGVQENGAWFWEMRGEKNMYSYQPTPQRQTVRDTKWHQLTYCFDAEKSEASLYYDGLQVAVYFIEGIPAMQQADTLFAGGREQGDRGEWNTFYGAMDEITLYKEVLSPAYIAKSYAAFFPMKPAAQLAPGKALKVMNFNIWHGGNETGKDAGPMRVAEVIRNSGADIVSMQETYGSGEKIADALGYYFYLRGSNLSIMSRFPIENTLPGSRSFFNGGALIRLNAKQKVAFITNWLSYPFDYWDMQEKKQPLNVDTLIAKMEISNAGQLRRTLETIKEVTAAADEIPVIFCGDFNSGSHLDWTEATKQFNNGYVVKFPQSLIMQEAGYKDSFREIHPDPLKERGITWTPEFPNAFKDRIDYIYYKGKNLKALQSEVLNRHPVRWPSDHAAVVTTFSVR</sequence>
<feature type="chain" id="PRO_5018192394" description="Endonuclease/exonuclease/phosphatase domain-containing protein" evidence="1">
    <location>
        <begin position="22"/>
        <end position="499"/>
    </location>
</feature>
<dbReference type="PANTHER" id="PTHR41349:SF1">
    <property type="entry name" value="PROTEIN CBG08683"/>
    <property type="match status" value="1"/>
</dbReference>